<name>A0A316UHE2_9BASI</name>
<proteinExistence type="predicted"/>
<evidence type="ECO:0000313" key="3">
    <source>
        <dbReference type="Proteomes" id="UP000245942"/>
    </source>
</evidence>
<dbReference type="Proteomes" id="UP000245942">
    <property type="component" value="Unassembled WGS sequence"/>
</dbReference>
<evidence type="ECO:0008006" key="4">
    <source>
        <dbReference type="Google" id="ProtNLM"/>
    </source>
</evidence>
<reference evidence="2 3" key="1">
    <citation type="journal article" date="2018" name="Mol. Biol. Evol.">
        <title>Broad Genomic Sampling Reveals a Smut Pathogenic Ancestry of the Fungal Clade Ustilaginomycotina.</title>
        <authorList>
            <person name="Kijpornyongpan T."/>
            <person name="Mondo S.J."/>
            <person name="Barry K."/>
            <person name="Sandor L."/>
            <person name="Lee J."/>
            <person name="Lipzen A."/>
            <person name="Pangilinan J."/>
            <person name="LaButti K."/>
            <person name="Hainaut M."/>
            <person name="Henrissat B."/>
            <person name="Grigoriev I.V."/>
            <person name="Spatafora J.W."/>
            <person name="Aime M.C."/>
        </authorList>
    </citation>
    <scope>NUCLEOTIDE SEQUENCE [LARGE SCALE GENOMIC DNA]</scope>
    <source>
        <strain evidence="2 3">MCA 4718</strain>
    </source>
</reference>
<organism evidence="2 3">
    <name type="scientific">Pseudomicrostroma glucosiphilum</name>
    <dbReference type="NCBI Taxonomy" id="1684307"/>
    <lineage>
        <taxon>Eukaryota</taxon>
        <taxon>Fungi</taxon>
        <taxon>Dikarya</taxon>
        <taxon>Basidiomycota</taxon>
        <taxon>Ustilaginomycotina</taxon>
        <taxon>Exobasidiomycetes</taxon>
        <taxon>Microstromatales</taxon>
        <taxon>Microstromatales incertae sedis</taxon>
        <taxon>Pseudomicrostroma</taxon>
    </lineage>
</organism>
<dbReference type="RefSeq" id="XP_025350513.1">
    <property type="nucleotide sequence ID" value="XM_025490155.1"/>
</dbReference>
<dbReference type="AlphaFoldDB" id="A0A316UHE2"/>
<accession>A0A316UHE2</accession>
<evidence type="ECO:0000313" key="2">
    <source>
        <dbReference type="EMBL" id="PWN23353.1"/>
    </source>
</evidence>
<feature type="compositionally biased region" description="Polar residues" evidence="1">
    <location>
        <begin position="17"/>
        <end position="48"/>
    </location>
</feature>
<keyword evidence="3" id="KW-1185">Reference proteome</keyword>
<feature type="compositionally biased region" description="Basic and acidic residues" evidence="1">
    <location>
        <begin position="81"/>
        <end position="92"/>
    </location>
</feature>
<dbReference type="PANTHER" id="PTHR38703:SF1">
    <property type="entry name" value="ALLERGEN"/>
    <property type="match status" value="1"/>
</dbReference>
<dbReference type="EMBL" id="KZ819322">
    <property type="protein sequence ID" value="PWN23353.1"/>
    <property type="molecule type" value="Genomic_DNA"/>
</dbReference>
<dbReference type="OrthoDB" id="2118965at2759"/>
<dbReference type="PANTHER" id="PTHR38703">
    <property type="entry name" value="CHROMOSOME 8, WHOLE GENOME SHOTGUN SEQUENCE"/>
    <property type="match status" value="1"/>
</dbReference>
<protein>
    <recommendedName>
        <fullName evidence="4">Allergen</fullName>
    </recommendedName>
</protein>
<feature type="compositionally biased region" description="Basic and acidic residues" evidence="1">
    <location>
        <begin position="52"/>
        <end position="63"/>
    </location>
</feature>
<dbReference type="GeneID" id="37011889"/>
<feature type="region of interest" description="Disordered" evidence="1">
    <location>
        <begin position="1"/>
        <end position="92"/>
    </location>
</feature>
<gene>
    <name evidence="2" type="ORF">BCV69DRAFT_245491</name>
</gene>
<evidence type="ECO:0000256" key="1">
    <source>
        <dbReference type="SAM" id="MobiDB-lite"/>
    </source>
</evidence>
<sequence>MNKLKEAFGSGRHSTDADSNTSNYTRDTSNTTPEMSPRGNRTSATGPSATDKASDARGDDSHAGRSTSVAQSDGLAGHTRGHNDKASPTDLNGEVHQDVQHLAHVTEETRQQHHVDEVTREKDLQSHHHHVQHHVQRVRDSEHAAEQHHNRVIPRTHIDEKHASTAKDAELLNTVANAHGHRDRVEQAPETRQVIDKGETINETVHHHVHNVIQPVIIKDSHEYHRHHTTIPTTHVAHHAPIIHESITHDTISKDDFIKSGGILGAKLTGVHQTGLLNDGKCDRTVDGVAENMERDLHLSPGQPQ</sequence>